<gene>
    <name evidence="7" type="ORF">QEZ40_006063</name>
</gene>
<dbReference type="PANTHER" id="PTHR48050">
    <property type="entry name" value="STEROL 3-BETA-GLUCOSYLTRANSFERASE"/>
    <property type="match status" value="1"/>
</dbReference>
<dbReference type="CDD" id="cd03784">
    <property type="entry name" value="GT1_Gtf-like"/>
    <property type="match status" value="1"/>
</dbReference>
<feature type="domain" description="Erythromycin biosynthesis protein CIII-like C-terminal" evidence="5">
    <location>
        <begin position="275"/>
        <end position="417"/>
    </location>
</feature>
<dbReference type="InterPro" id="IPR048284">
    <property type="entry name" value="EryCIII-like_N"/>
</dbReference>
<dbReference type="Proteomes" id="UP001223390">
    <property type="component" value="Unassembled WGS sequence"/>
</dbReference>
<evidence type="ECO:0000313" key="7">
    <source>
        <dbReference type="EMBL" id="MDK9495415.1"/>
    </source>
</evidence>
<dbReference type="InterPro" id="IPR030953">
    <property type="entry name" value="Glycosyl_450act"/>
</dbReference>
<dbReference type="InterPro" id="IPR010610">
    <property type="entry name" value="EryCIII-like_C"/>
</dbReference>
<organism evidence="7 8">
    <name type="scientific">Streptomyces katrae</name>
    <dbReference type="NCBI Taxonomy" id="68223"/>
    <lineage>
        <taxon>Bacteria</taxon>
        <taxon>Bacillati</taxon>
        <taxon>Actinomycetota</taxon>
        <taxon>Actinomycetes</taxon>
        <taxon>Kitasatosporales</taxon>
        <taxon>Streptomycetaceae</taxon>
        <taxon>Streptomyces</taxon>
    </lineage>
</organism>
<evidence type="ECO:0000259" key="6">
    <source>
        <dbReference type="Pfam" id="PF21036"/>
    </source>
</evidence>
<accession>A0ABT7GP93</accession>
<protein>
    <submittedName>
        <fullName evidence="7">Activator-dependent family glycosyltransferase</fullName>
    </submittedName>
</protein>
<dbReference type="SUPFAM" id="SSF53756">
    <property type="entry name" value="UDP-Glycosyltransferase/glycogen phosphorylase"/>
    <property type="match status" value="1"/>
</dbReference>
<evidence type="ECO:0000256" key="1">
    <source>
        <dbReference type="ARBA" id="ARBA00006962"/>
    </source>
</evidence>
<dbReference type="RefSeq" id="WP_285341031.1">
    <property type="nucleotide sequence ID" value="NZ_JASITI010000006.1"/>
</dbReference>
<sequence>MRILFTCYPERTHFLLMAPLAWALRTAGHEVRVACQPKLVDAVTRAGLTAVPVGSDRDLWQVAGRLKGSGARLAPGLAEPYDAAERAAGDITLPWLREAYRVRIEAAHKMTNAPLAPGLVEFARQWKPDLVVWEPLTFAGAIAAEAVGAAHARMLIGADVYGIARQHFRRLRDALPEGERGSDPLGEWLDGYARRYGGGFTESMATGQFSVDLLPPPLQVHAPGLEYRSLRFTPYGGPAVVPRWLWEPPSRPRVALTLGLTVSDHGLAYPVDVRDILDHVADLDVELVATVSEKAAKELRRVPGNARLVSYVPMQALLPTCSAVIHHAGVGTLTTAAFYGVPQLALPWDVDQPLLSDRLAAHGAGLTTHATRATGQVVRESLLRLLEDPSFGERAGALREEVHSVPHANDLARELVERAAAGGR</sequence>
<dbReference type="Pfam" id="PF06722">
    <property type="entry name" value="EryCIII-like_C"/>
    <property type="match status" value="1"/>
</dbReference>
<feature type="domain" description="Erythromycin biosynthesis protein CIII-like N-terminal" evidence="6">
    <location>
        <begin position="22"/>
        <end position="259"/>
    </location>
</feature>
<dbReference type="InterPro" id="IPR002213">
    <property type="entry name" value="UDP_glucos_trans"/>
</dbReference>
<keyword evidence="2" id="KW-0328">Glycosyltransferase</keyword>
<evidence type="ECO:0000256" key="4">
    <source>
        <dbReference type="ARBA" id="ARBA00023194"/>
    </source>
</evidence>
<comment type="similarity">
    <text evidence="1">Belongs to the glycosyltransferase 28 family.</text>
</comment>
<proteinExistence type="inferred from homology"/>
<evidence type="ECO:0000256" key="3">
    <source>
        <dbReference type="ARBA" id="ARBA00022679"/>
    </source>
</evidence>
<keyword evidence="8" id="KW-1185">Reference proteome</keyword>
<keyword evidence="4" id="KW-0045">Antibiotic biosynthesis</keyword>
<dbReference type="EMBL" id="JASITI010000006">
    <property type="protein sequence ID" value="MDK9495415.1"/>
    <property type="molecule type" value="Genomic_DNA"/>
</dbReference>
<dbReference type="Pfam" id="PF21036">
    <property type="entry name" value="EryCIII-like_N"/>
    <property type="match status" value="1"/>
</dbReference>
<evidence type="ECO:0000256" key="2">
    <source>
        <dbReference type="ARBA" id="ARBA00022676"/>
    </source>
</evidence>
<dbReference type="InterPro" id="IPR050426">
    <property type="entry name" value="Glycosyltransferase_28"/>
</dbReference>
<name>A0ABT7GP93_9ACTN</name>
<dbReference type="NCBIfam" id="TIGR04516">
    <property type="entry name" value="glycosyl_450act"/>
    <property type="match status" value="1"/>
</dbReference>
<dbReference type="Gene3D" id="3.40.50.2000">
    <property type="entry name" value="Glycogen Phosphorylase B"/>
    <property type="match status" value="2"/>
</dbReference>
<evidence type="ECO:0000259" key="5">
    <source>
        <dbReference type="Pfam" id="PF06722"/>
    </source>
</evidence>
<evidence type="ECO:0000313" key="8">
    <source>
        <dbReference type="Proteomes" id="UP001223390"/>
    </source>
</evidence>
<dbReference type="PANTHER" id="PTHR48050:SF13">
    <property type="entry name" value="STEROL 3-BETA-GLUCOSYLTRANSFERASE UGT80A2"/>
    <property type="match status" value="1"/>
</dbReference>
<keyword evidence="3" id="KW-0808">Transferase</keyword>
<reference evidence="7 8" key="1">
    <citation type="submission" date="2023-05" db="EMBL/GenBank/DDBJ databases">
        <title>Sequencing and Assembly of Streptomyces sp. NP73.</title>
        <authorList>
            <person name="Konwar A.N."/>
            <person name="Saikia K."/>
            <person name="Thakur D."/>
        </authorList>
    </citation>
    <scope>NUCLEOTIDE SEQUENCE [LARGE SCALE GENOMIC DNA]</scope>
    <source>
        <strain evidence="7 8">NP73</strain>
    </source>
</reference>
<comment type="caution">
    <text evidence="7">The sequence shown here is derived from an EMBL/GenBank/DDBJ whole genome shotgun (WGS) entry which is preliminary data.</text>
</comment>